<keyword evidence="1" id="KW-0812">Transmembrane</keyword>
<comment type="caution">
    <text evidence="2">The sequence shown here is derived from an EMBL/GenBank/DDBJ whole genome shotgun (WGS) entry which is preliminary data.</text>
</comment>
<evidence type="ECO:0000313" key="2">
    <source>
        <dbReference type="EMBL" id="GEU43016.1"/>
    </source>
</evidence>
<reference evidence="2" key="1">
    <citation type="journal article" date="2019" name="Sci. Rep.">
        <title>Draft genome of Tanacetum cinerariifolium, the natural source of mosquito coil.</title>
        <authorList>
            <person name="Yamashiro T."/>
            <person name="Shiraishi A."/>
            <person name="Satake H."/>
            <person name="Nakayama K."/>
        </authorList>
    </citation>
    <scope>NUCLEOTIDE SEQUENCE</scope>
</reference>
<dbReference type="AlphaFoldDB" id="A0A6L2K0Z4"/>
<feature type="transmembrane region" description="Helical" evidence="1">
    <location>
        <begin position="6"/>
        <end position="39"/>
    </location>
</feature>
<name>A0A6L2K0Z4_TANCI</name>
<sequence length="132" mass="14788">MTRSLVVGFVLLSVSFTHMVAVGVWCLLSLCFIITYAVVLKIDYLSYFGEAATCGFLWKDDREQESLASATSTSTYRAWLIQTHFITSMLKRRIDTRKKGMHSLPSPISWPSSHIESVIAAMAGVFVYLSLI</sequence>
<protein>
    <submittedName>
        <fullName evidence="2">Uncharacterized protein</fullName>
    </submittedName>
</protein>
<dbReference type="EMBL" id="BKCJ010001649">
    <property type="protein sequence ID" value="GEU43016.1"/>
    <property type="molecule type" value="Genomic_DNA"/>
</dbReference>
<evidence type="ECO:0000256" key="1">
    <source>
        <dbReference type="SAM" id="Phobius"/>
    </source>
</evidence>
<organism evidence="2">
    <name type="scientific">Tanacetum cinerariifolium</name>
    <name type="common">Dalmatian daisy</name>
    <name type="synonym">Chrysanthemum cinerariifolium</name>
    <dbReference type="NCBI Taxonomy" id="118510"/>
    <lineage>
        <taxon>Eukaryota</taxon>
        <taxon>Viridiplantae</taxon>
        <taxon>Streptophyta</taxon>
        <taxon>Embryophyta</taxon>
        <taxon>Tracheophyta</taxon>
        <taxon>Spermatophyta</taxon>
        <taxon>Magnoliopsida</taxon>
        <taxon>eudicotyledons</taxon>
        <taxon>Gunneridae</taxon>
        <taxon>Pentapetalae</taxon>
        <taxon>asterids</taxon>
        <taxon>campanulids</taxon>
        <taxon>Asterales</taxon>
        <taxon>Asteraceae</taxon>
        <taxon>Asteroideae</taxon>
        <taxon>Anthemideae</taxon>
        <taxon>Anthemidinae</taxon>
        <taxon>Tanacetum</taxon>
    </lineage>
</organism>
<keyword evidence="1" id="KW-1133">Transmembrane helix</keyword>
<accession>A0A6L2K0Z4</accession>
<proteinExistence type="predicted"/>
<keyword evidence="1" id="KW-0472">Membrane</keyword>
<gene>
    <name evidence="2" type="ORF">Tci_014994</name>
</gene>